<evidence type="ECO:0000313" key="8">
    <source>
        <dbReference type="EMBL" id="BAV39235.1"/>
    </source>
</evidence>
<evidence type="ECO:0000256" key="4">
    <source>
        <dbReference type="ARBA" id="ARBA00022833"/>
    </source>
</evidence>
<evidence type="ECO:0000256" key="5">
    <source>
        <dbReference type="ARBA" id="ARBA00023125"/>
    </source>
</evidence>
<evidence type="ECO:0000256" key="1">
    <source>
        <dbReference type="ARBA" id="ARBA00022705"/>
    </source>
</evidence>
<dbReference type="Gene3D" id="3.90.198.10">
    <property type="entry name" value="Replication Fork Single-Stranded Dna Binding Protein"/>
    <property type="match status" value="1"/>
</dbReference>
<dbReference type="EMBL" id="LC168164">
    <property type="protein sequence ID" value="BAV39235.1"/>
    <property type="molecule type" value="Genomic_DNA"/>
</dbReference>
<evidence type="ECO:0000256" key="3">
    <source>
        <dbReference type="ARBA" id="ARBA00022763"/>
    </source>
</evidence>
<keyword evidence="4" id="KW-0862">Zinc</keyword>
<feature type="region of interest" description="Disordered" evidence="7">
    <location>
        <begin position="334"/>
        <end position="372"/>
    </location>
</feature>
<proteinExistence type="predicted"/>
<gene>
    <name evidence="8" type="ORF">BPT24_110</name>
</gene>
<reference evidence="8 9" key="1">
    <citation type="submission" date="2016-07" db="EMBL/GenBank/DDBJ databases">
        <title>Characterization of three bacteriophages infecting bacteria isolated from shrimp culture pond water.</title>
        <authorList>
            <person name="Khoa H.V."/>
        </authorList>
    </citation>
    <scope>NUCLEOTIDE SEQUENCE [LARGE SCALE GENOMIC DNA]</scope>
</reference>
<evidence type="ECO:0000313" key="9">
    <source>
        <dbReference type="Proteomes" id="UP000224877"/>
    </source>
</evidence>
<feature type="compositionally biased region" description="Low complexity" evidence="7">
    <location>
        <begin position="348"/>
        <end position="366"/>
    </location>
</feature>
<evidence type="ECO:0000256" key="2">
    <source>
        <dbReference type="ARBA" id="ARBA00022723"/>
    </source>
</evidence>
<keyword evidence="5" id="KW-0238">DNA-binding</keyword>
<evidence type="ECO:0000256" key="7">
    <source>
        <dbReference type="SAM" id="MobiDB-lite"/>
    </source>
</evidence>
<dbReference type="Proteomes" id="UP000224877">
    <property type="component" value="Segment"/>
</dbReference>
<organism evidence="8 9">
    <name type="scientific">Tenacibaculum phage pT24</name>
    <dbReference type="NCBI Taxonomy" id="1880590"/>
    <lineage>
        <taxon>Viruses</taxon>
        <taxon>Duplodnaviria</taxon>
        <taxon>Heunggongvirae</taxon>
        <taxon>Uroviricota</taxon>
        <taxon>Caudoviricetes</taxon>
        <taxon>Kungbxnavirus</taxon>
        <taxon>Kungbxnavirus pT24</taxon>
    </lineage>
</organism>
<protein>
    <recommendedName>
        <fullName evidence="10">Single-stranded DNA-binding protein</fullName>
    </recommendedName>
</protein>
<keyword evidence="9" id="KW-1185">Reference proteome</keyword>
<keyword evidence="2" id="KW-0479">Metal-binding</keyword>
<evidence type="ECO:0008006" key="10">
    <source>
        <dbReference type="Google" id="ProtNLM"/>
    </source>
</evidence>
<name>A0A1B4XWR7_9CAUD</name>
<dbReference type="GO" id="GO:0006281">
    <property type="term" value="P:DNA repair"/>
    <property type="evidence" value="ECO:0007669"/>
    <property type="project" value="UniProtKB-KW"/>
</dbReference>
<keyword evidence="3" id="KW-0227">DNA damage</keyword>
<sequence>MSTENTNPVVEENLFDLSMFGTTASEIAETLQEDEYESKNFTPYLELNPQGRADNKDSCYVKLIKNPDAKAKNILSKVSYKIVTECSNRNFMFDSLKSFGWNDNTCIVADLWKDCKGNKVDEERFRKHFQFKKPRVVLVQVIKFDSRPELEGQIMPLRIVEEVEDLIKKTIEPTKEEIEEDGVVANNVYDIFEGQALRLVAGVKQIPKPDGSTVTGRDFKDSKFTKSVGYMVFFAPKEDAEGNYITKKITIGEKEQEVYDYEKIELTAEERTAYAQKNFQGVPSLLAKLQRVLKYLGHEDTPKHADYGYNEPSEDKVKNVTLLVNKFKAGEPMTISGDVATDEGAEGAEGSESGDTQAGETTGETVNETELDSIVEQAMDAQ</sequence>
<accession>A0A1B4XWR7</accession>
<keyword evidence="6" id="KW-0234">DNA repair</keyword>
<dbReference type="GO" id="GO:0046872">
    <property type="term" value="F:metal ion binding"/>
    <property type="evidence" value="ECO:0007669"/>
    <property type="project" value="UniProtKB-KW"/>
</dbReference>
<dbReference type="GO" id="GO:0003677">
    <property type="term" value="F:DNA binding"/>
    <property type="evidence" value="ECO:0007669"/>
    <property type="project" value="UniProtKB-KW"/>
</dbReference>
<evidence type="ECO:0000256" key="6">
    <source>
        <dbReference type="ARBA" id="ARBA00023204"/>
    </source>
</evidence>
<dbReference type="InterPro" id="IPR044947">
    <property type="entry name" value="Phage_T4_Gp32_ssDNA-bd_sf"/>
</dbReference>
<dbReference type="GO" id="GO:0006260">
    <property type="term" value="P:DNA replication"/>
    <property type="evidence" value="ECO:0007669"/>
    <property type="project" value="UniProtKB-KW"/>
</dbReference>
<keyword evidence="1" id="KW-0235">DNA replication</keyword>